<comment type="caution">
    <text evidence="2">The sequence shown here is derived from an EMBL/GenBank/DDBJ whole genome shotgun (WGS) entry which is preliminary data.</text>
</comment>
<feature type="domain" description="HTH marR-type" evidence="1">
    <location>
        <begin position="16"/>
        <end position="149"/>
    </location>
</feature>
<gene>
    <name evidence="2" type="ORF">GCM10009744_16820</name>
</gene>
<name>A0ABP4QZA6_9ACTN</name>
<dbReference type="PROSITE" id="PS50995">
    <property type="entry name" value="HTH_MARR_2"/>
    <property type="match status" value="1"/>
</dbReference>
<reference evidence="3" key="1">
    <citation type="journal article" date="2019" name="Int. J. Syst. Evol. Microbiol.">
        <title>The Global Catalogue of Microorganisms (GCM) 10K type strain sequencing project: providing services to taxonomists for standard genome sequencing and annotation.</title>
        <authorList>
            <consortium name="The Broad Institute Genomics Platform"/>
            <consortium name="The Broad Institute Genome Sequencing Center for Infectious Disease"/>
            <person name="Wu L."/>
            <person name="Ma J."/>
        </authorList>
    </citation>
    <scope>NUCLEOTIDE SEQUENCE [LARGE SCALE GENOMIC DNA]</scope>
    <source>
        <strain evidence="3">JCM 14306</strain>
    </source>
</reference>
<evidence type="ECO:0000313" key="3">
    <source>
        <dbReference type="Proteomes" id="UP001501319"/>
    </source>
</evidence>
<dbReference type="InterPro" id="IPR039422">
    <property type="entry name" value="MarR/SlyA-like"/>
</dbReference>
<dbReference type="EMBL" id="BAAANE010000004">
    <property type="protein sequence ID" value="GAA1629474.1"/>
    <property type="molecule type" value="Genomic_DNA"/>
</dbReference>
<sequence>MTSVNALSGDTSGLGDLHIAGLLGLVMKRLRLDILAGSETRFPGLRVSHYRLLELIPAAGARITDLAEIAGMTKQGLGQHMDYLQERGYTESERLPEDRRVRLVRRTGKGDEAVEFSHVAIGRVEEEWRDQLGLDKYELVREALMQLCRPLDDELTWLRKSQAAR</sequence>
<organism evidence="2 3">
    <name type="scientific">Kribbella alba</name>
    <dbReference type="NCBI Taxonomy" id="190197"/>
    <lineage>
        <taxon>Bacteria</taxon>
        <taxon>Bacillati</taxon>
        <taxon>Actinomycetota</taxon>
        <taxon>Actinomycetes</taxon>
        <taxon>Propionibacteriales</taxon>
        <taxon>Kribbellaceae</taxon>
        <taxon>Kribbella</taxon>
    </lineage>
</organism>
<dbReference type="Proteomes" id="UP001501319">
    <property type="component" value="Unassembled WGS sequence"/>
</dbReference>
<dbReference type="Gene3D" id="1.10.10.10">
    <property type="entry name" value="Winged helix-like DNA-binding domain superfamily/Winged helix DNA-binding domain"/>
    <property type="match status" value="1"/>
</dbReference>
<dbReference type="PANTHER" id="PTHR33164:SF43">
    <property type="entry name" value="HTH-TYPE TRANSCRIPTIONAL REPRESSOR YETL"/>
    <property type="match status" value="1"/>
</dbReference>
<dbReference type="SUPFAM" id="SSF46785">
    <property type="entry name" value="Winged helix' DNA-binding domain"/>
    <property type="match status" value="1"/>
</dbReference>
<dbReference type="Pfam" id="PF12802">
    <property type="entry name" value="MarR_2"/>
    <property type="match status" value="1"/>
</dbReference>
<dbReference type="InterPro" id="IPR036388">
    <property type="entry name" value="WH-like_DNA-bd_sf"/>
</dbReference>
<evidence type="ECO:0000313" key="2">
    <source>
        <dbReference type="EMBL" id="GAA1629474.1"/>
    </source>
</evidence>
<keyword evidence="3" id="KW-1185">Reference proteome</keyword>
<accession>A0ABP4QZA6</accession>
<dbReference type="RefSeq" id="WP_344110386.1">
    <property type="nucleotide sequence ID" value="NZ_BAAANE010000004.1"/>
</dbReference>
<dbReference type="PANTHER" id="PTHR33164">
    <property type="entry name" value="TRANSCRIPTIONAL REGULATOR, MARR FAMILY"/>
    <property type="match status" value="1"/>
</dbReference>
<protein>
    <recommendedName>
        <fullName evidence="1">HTH marR-type domain-containing protein</fullName>
    </recommendedName>
</protein>
<dbReference type="InterPro" id="IPR000835">
    <property type="entry name" value="HTH_MarR-typ"/>
</dbReference>
<proteinExistence type="predicted"/>
<dbReference type="InterPro" id="IPR036390">
    <property type="entry name" value="WH_DNA-bd_sf"/>
</dbReference>
<evidence type="ECO:0000259" key="1">
    <source>
        <dbReference type="PROSITE" id="PS50995"/>
    </source>
</evidence>
<dbReference type="SMART" id="SM00347">
    <property type="entry name" value="HTH_MARR"/>
    <property type="match status" value="1"/>
</dbReference>